<dbReference type="GO" id="GO:0017128">
    <property type="term" value="F:phospholipid scramblase activity"/>
    <property type="evidence" value="ECO:0007669"/>
    <property type="project" value="InterPro"/>
</dbReference>
<comment type="cofactor">
    <cofactor evidence="2">
        <name>Ca(2+)</name>
        <dbReference type="ChEBI" id="CHEBI:29108"/>
    </cofactor>
</comment>
<evidence type="ECO:0000256" key="1">
    <source>
        <dbReference type="ARBA" id="ARBA00005350"/>
    </source>
</evidence>
<dbReference type="EnsemblMetazoa" id="XM_038204991.1">
    <property type="protein sequence ID" value="XP_038060919.1"/>
    <property type="gene ID" value="LOC119731753"/>
</dbReference>
<dbReference type="OrthoDB" id="191150at2759"/>
<protein>
    <recommendedName>
        <fullName evidence="2">Phospholipid scramblase</fullName>
    </recommendedName>
</protein>
<keyword evidence="2" id="KW-0449">Lipoprotein</keyword>
<name>A0A914AC52_PATMI</name>
<dbReference type="PANTHER" id="PTHR23248:SF63">
    <property type="entry name" value="PHOSPHOLIPID SCRAMBLASE"/>
    <property type="match status" value="1"/>
</dbReference>
<proteinExistence type="inferred from homology"/>
<organism evidence="3 4">
    <name type="scientific">Patiria miniata</name>
    <name type="common">Bat star</name>
    <name type="synonym">Asterina miniata</name>
    <dbReference type="NCBI Taxonomy" id="46514"/>
    <lineage>
        <taxon>Eukaryota</taxon>
        <taxon>Metazoa</taxon>
        <taxon>Echinodermata</taxon>
        <taxon>Eleutherozoa</taxon>
        <taxon>Asterozoa</taxon>
        <taxon>Asteroidea</taxon>
        <taxon>Valvatacea</taxon>
        <taxon>Valvatida</taxon>
        <taxon>Asterinidae</taxon>
        <taxon>Patiria</taxon>
    </lineage>
</organism>
<comment type="function">
    <text evidence="2">May mediate accelerated ATP-independent bidirectional transbilayer migration of phospholipids upon binding calcium ions that results in a loss of phospholipid asymmetry in the plasma membrane.</text>
</comment>
<dbReference type="GeneID" id="119731753"/>
<evidence type="ECO:0000313" key="3">
    <source>
        <dbReference type="EnsemblMetazoa" id="XP_038060919.1"/>
    </source>
</evidence>
<keyword evidence="4" id="KW-1185">Reference proteome</keyword>
<dbReference type="OMA" id="ETCNSYE"/>
<evidence type="ECO:0000256" key="2">
    <source>
        <dbReference type="RuleBase" id="RU363116"/>
    </source>
</evidence>
<dbReference type="Proteomes" id="UP000887568">
    <property type="component" value="Unplaced"/>
</dbReference>
<accession>A0A914AC52</accession>
<dbReference type="InterPro" id="IPR005552">
    <property type="entry name" value="Scramblase"/>
</dbReference>
<dbReference type="Pfam" id="PF03803">
    <property type="entry name" value="Scramblase"/>
    <property type="match status" value="1"/>
</dbReference>
<evidence type="ECO:0000313" key="4">
    <source>
        <dbReference type="Proteomes" id="UP000887568"/>
    </source>
</evidence>
<dbReference type="RefSeq" id="XP_038060919.1">
    <property type="nucleotide sequence ID" value="XM_038204991.1"/>
</dbReference>
<keyword evidence="2" id="KW-0564">Palmitate</keyword>
<keyword evidence="2" id="KW-0106">Calcium</keyword>
<dbReference type="AlphaFoldDB" id="A0A914AC52"/>
<comment type="similarity">
    <text evidence="1 2">Belongs to the phospholipid scramblase family.</text>
</comment>
<sequence>MAAPGSVQVEVKQPMGTGPAGQQWMAMPQINVPGIPPGLEYLTQIDQLLMHQQIELFEALTNIECKNRYAIKNSLGQQVFFAFEESDFCHRICCGAQRGFLMHIVDNQSREVIRLERPFKCFAGCCWCADTECCSMEIQIQSPPGQVVGYCRQIGSKWKPMYEVLDANKSVVLKINGPCCACQTICCTGDVDFKVCGTDGVTEVGKISKQWGGFFREIITQADNFSCSFPMDLDVRMKANMIGATFLIDYMFFEQKDNNS</sequence>
<dbReference type="GO" id="GO:0005886">
    <property type="term" value="C:plasma membrane"/>
    <property type="evidence" value="ECO:0007669"/>
    <property type="project" value="TreeGrafter"/>
</dbReference>
<dbReference type="PANTHER" id="PTHR23248">
    <property type="entry name" value="PHOSPHOLIPID SCRAMBLASE-RELATED"/>
    <property type="match status" value="1"/>
</dbReference>
<reference evidence="3" key="1">
    <citation type="submission" date="2022-11" db="UniProtKB">
        <authorList>
            <consortium name="EnsemblMetazoa"/>
        </authorList>
    </citation>
    <scope>IDENTIFICATION</scope>
</reference>